<dbReference type="Pfam" id="PF07676">
    <property type="entry name" value="PD40"/>
    <property type="match status" value="2"/>
</dbReference>
<name>A0A5M9WNT6_PAEAM</name>
<dbReference type="RefSeq" id="WP_123063092.1">
    <property type="nucleotide sequence ID" value="NZ_RIAS01000002.1"/>
</dbReference>
<evidence type="ECO:0000256" key="1">
    <source>
        <dbReference type="ARBA" id="ARBA00010040"/>
    </source>
</evidence>
<dbReference type="SUPFAM" id="SSF53474">
    <property type="entry name" value="alpha/beta-Hydrolases"/>
    <property type="match status" value="1"/>
</dbReference>
<organism evidence="7 8">
    <name type="scientific">Paenibacillus amylolyticus</name>
    <dbReference type="NCBI Taxonomy" id="1451"/>
    <lineage>
        <taxon>Bacteria</taxon>
        <taxon>Bacillati</taxon>
        <taxon>Bacillota</taxon>
        <taxon>Bacilli</taxon>
        <taxon>Bacillales</taxon>
        <taxon>Paenibacillaceae</taxon>
        <taxon>Paenibacillus</taxon>
    </lineage>
</organism>
<dbReference type="AlphaFoldDB" id="A0A5M9WNT6"/>
<accession>A0A5M9WNT6</accession>
<feature type="region of interest" description="Disordered" evidence="5">
    <location>
        <begin position="133"/>
        <end position="156"/>
    </location>
</feature>
<evidence type="ECO:0000256" key="2">
    <source>
        <dbReference type="ARBA" id="ARBA00022670"/>
    </source>
</evidence>
<reference evidence="7 8" key="1">
    <citation type="journal article" date="2019" name="J. Ind. Microbiol. Biotechnol.">
        <title>Paenibacillus amylolyticus 27C64 has a diverse set of carbohydrate-active enzymes and complete pectin deconstruction system.</title>
        <authorList>
            <person name="Keggi C."/>
            <person name="Doran-Peterson J."/>
        </authorList>
    </citation>
    <scope>NUCLEOTIDE SEQUENCE [LARGE SCALE GENOMIC DNA]</scope>
    <source>
        <strain evidence="7 8">27C64</strain>
    </source>
</reference>
<sequence length="676" mass="75462">MNEQRGMTSEDLYQLTWVNDPVPSPQGGYLVYVSRQVNEKHDGYRSHLRLLHLDSRKDRPFTSGENDHSPAWSPDGAQLAFIREVQGKSQIWLMASDGGEAQQISHLQHGVSSFLWAPDGGTLLVKSSVEMNENIDGQPDSASAEGCSKDHKESPLPQEIVVDRIRMKSDSGGLWNGRRSHLFVIAPISAEAIPVTTGHYDIGDYAWSPDGKRIAWITEMPEEGADHSDFTLTNHVYTSRPDGSDLQQLTPEGYTFYRLSYAPDAQSLALLASDRSYGNATLAKLYTLPISGGTPECLSADWDVQLNHSLVGDMRSHLVTTGPVYSQDGSSILCLATVHGSVRIARFALDGSRADYILPDECEIYQFAELAQGQIVAAVANTQHPGDLYLYEQPGDPGIEPIRLTNSNPQLEQDIWLSTPETFWFDSSDGLQLQGWIMKPHGVVEGVKVPTILEIHGGPHMMYGYTFMHEFQLLVAQGYAVMYINPRGGLGYGQQFVNACREDYGGGDYRDLMESVDYALSQYTFIDPSRLGVTGGSYGGFMTNWIVGHTNRFKAAVTQRSICNWLSFYGVSDIGYFFTEDQIGGNAWEDTEKLWKHSPLAYVGNVQTPLLILHGEQDLRCPIEQAEQLYVALKRRKQTTRLVRFPGANHELSRSGNPHLRVRRLEHIVGWFNEYL</sequence>
<evidence type="ECO:0000259" key="6">
    <source>
        <dbReference type="Pfam" id="PF00326"/>
    </source>
</evidence>
<dbReference type="InterPro" id="IPR029058">
    <property type="entry name" value="AB_hydrolase_fold"/>
</dbReference>
<evidence type="ECO:0000313" key="7">
    <source>
        <dbReference type="EMBL" id="KAA8783203.1"/>
    </source>
</evidence>
<keyword evidence="3" id="KW-0378">Hydrolase</keyword>
<dbReference type="InterPro" id="IPR011659">
    <property type="entry name" value="WD40"/>
</dbReference>
<gene>
    <name evidence="7" type="ORF">EC604_05000</name>
</gene>
<keyword evidence="2" id="KW-0645">Protease</keyword>
<dbReference type="Gene3D" id="2.120.10.30">
    <property type="entry name" value="TolB, C-terminal domain"/>
    <property type="match status" value="2"/>
</dbReference>
<evidence type="ECO:0000256" key="5">
    <source>
        <dbReference type="SAM" id="MobiDB-lite"/>
    </source>
</evidence>
<dbReference type="Proteomes" id="UP000323664">
    <property type="component" value="Unassembled WGS sequence"/>
</dbReference>
<dbReference type="PANTHER" id="PTHR42776">
    <property type="entry name" value="SERINE PEPTIDASE S9 FAMILY MEMBER"/>
    <property type="match status" value="1"/>
</dbReference>
<dbReference type="SUPFAM" id="SSF82171">
    <property type="entry name" value="DPP6 N-terminal domain-like"/>
    <property type="match status" value="1"/>
</dbReference>
<proteinExistence type="inferred from homology"/>
<dbReference type="Gene3D" id="3.40.50.1820">
    <property type="entry name" value="alpha/beta hydrolase"/>
    <property type="match status" value="1"/>
</dbReference>
<dbReference type="FunFam" id="3.40.50.1820:FF:000028">
    <property type="entry name" value="S9 family peptidase"/>
    <property type="match status" value="1"/>
</dbReference>
<dbReference type="GO" id="GO:0006508">
    <property type="term" value="P:proteolysis"/>
    <property type="evidence" value="ECO:0007669"/>
    <property type="project" value="UniProtKB-KW"/>
</dbReference>
<dbReference type="EMBL" id="RIAS01000002">
    <property type="protein sequence ID" value="KAA8783203.1"/>
    <property type="molecule type" value="Genomic_DNA"/>
</dbReference>
<dbReference type="Pfam" id="PF00326">
    <property type="entry name" value="Peptidase_S9"/>
    <property type="match status" value="1"/>
</dbReference>
<dbReference type="OrthoDB" id="108903at2"/>
<protein>
    <submittedName>
        <fullName evidence="7">S9 family peptidase</fullName>
    </submittedName>
</protein>
<keyword evidence="4" id="KW-0720">Serine protease</keyword>
<evidence type="ECO:0000256" key="3">
    <source>
        <dbReference type="ARBA" id="ARBA00022801"/>
    </source>
</evidence>
<dbReference type="InterPro" id="IPR001375">
    <property type="entry name" value="Peptidase_S9_cat"/>
</dbReference>
<comment type="similarity">
    <text evidence="1">Belongs to the peptidase S9C family.</text>
</comment>
<evidence type="ECO:0000313" key="8">
    <source>
        <dbReference type="Proteomes" id="UP000323664"/>
    </source>
</evidence>
<evidence type="ECO:0000256" key="4">
    <source>
        <dbReference type="ARBA" id="ARBA00022825"/>
    </source>
</evidence>
<comment type="caution">
    <text evidence="7">The sequence shown here is derived from an EMBL/GenBank/DDBJ whole genome shotgun (WGS) entry which is preliminary data.</text>
</comment>
<dbReference type="GO" id="GO:0004252">
    <property type="term" value="F:serine-type endopeptidase activity"/>
    <property type="evidence" value="ECO:0007669"/>
    <property type="project" value="TreeGrafter"/>
</dbReference>
<feature type="domain" description="Peptidase S9 prolyl oligopeptidase catalytic" evidence="6">
    <location>
        <begin position="466"/>
        <end position="676"/>
    </location>
</feature>
<dbReference type="PANTHER" id="PTHR42776:SF27">
    <property type="entry name" value="DIPEPTIDYL PEPTIDASE FAMILY MEMBER 6"/>
    <property type="match status" value="1"/>
</dbReference>
<dbReference type="InterPro" id="IPR011042">
    <property type="entry name" value="6-blade_b-propeller_TolB-like"/>
</dbReference>